<accession>A0ABQ0I1R8</accession>
<reference evidence="1 2" key="1">
    <citation type="journal article" date="2014" name="Environ. Microbiol.">
        <title>Comparative genomics of the marine bacterial genus Glaciecola reveals the high degree of genomic diversity and genomic characteristic for cold adaptation.</title>
        <authorList>
            <person name="Qin Q.L."/>
            <person name="Xie B.B."/>
            <person name="Yu Y."/>
            <person name="Shu Y.L."/>
            <person name="Rong J.C."/>
            <person name="Zhang Y.J."/>
            <person name="Zhao D.L."/>
            <person name="Chen X.L."/>
            <person name="Zhang X.Y."/>
            <person name="Chen B."/>
            <person name="Zhou B.C."/>
            <person name="Zhang Y.Z."/>
        </authorList>
    </citation>
    <scope>NUCLEOTIDE SEQUENCE [LARGE SCALE GENOMIC DNA]</scope>
    <source>
        <strain evidence="1 2">NO2</strain>
    </source>
</reference>
<dbReference type="EMBL" id="BAEK01000006">
    <property type="protein sequence ID" value="GAC03274.1"/>
    <property type="molecule type" value="Genomic_DNA"/>
</dbReference>
<sequence length="37" mass="4352">MRFCPRERTFTWISGVDKGKQRRLRSFCQAPASQAVH</sequence>
<keyword evidence="2" id="KW-1185">Reference proteome</keyword>
<name>A0ABQ0I1R8_9ALTE</name>
<proteinExistence type="predicted"/>
<gene>
    <name evidence="1" type="ORF">GAGA_0409</name>
</gene>
<evidence type="ECO:0000313" key="1">
    <source>
        <dbReference type="EMBL" id="GAC03274.1"/>
    </source>
</evidence>
<comment type="caution">
    <text evidence="1">The sequence shown here is derived from an EMBL/GenBank/DDBJ whole genome shotgun (WGS) entry which is preliminary data.</text>
</comment>
<protein>
    <submittedName>
        <fullName evidence="1">Uncharacterized protein</fullName>
    </submittedName>
</protein>
<dbReference type="Proteomes" id="UP000008372">
    <property type="component" value="Unassembled WGS sequence"/>
</dbReference>
<organism evidence="1 2">
    <name type="scientific">Paraglaciecola agarilytica NO2</name>
    <dbReference type="NCBI Taxonomy" id="1125747"/>
    <lineage>
        <taxon>Bacteria</taxon>
        <taxon>Pseudomonadati</taxon>
        <taxon>Pseudomonadota</taxon>
        <taxon>Gammaproteobacteria</taxon>
        <taxon>Alteromonadales</taxon>
        <taxon>Alteromonadaceae</taxon>
        <taxon>Paraglaciecola</taxon>
    </lineage>
</organism>
<evidence type="ECO:0000313" key="2">
    <source>
        <dbReference type="Proteomes" id="UP000008372"/>
    </source>
</evidence>